<dbReference type="InterPro" id="IPR018357">
    <property type="entry name" value="Hexapep_transf_CS"/>
</dbReference>
<dbReference type="GO" id="GO:0009001">
    <property type="term" value="F:serine O-acetyltransferase activity"/>
    <property type="evidence" value="ECO:0007669"/>
    <property type="project" value="UniProtKB-EC"/>
</dbReference>
<dbReference type="eggNOG" id="COG1045">
    <property type="taxonomic scope" value="Bacteria"/>
</dbReference>
<keyword evidence="2" id="KW-0677">Repeat</keyword>
<proteinExistence type="predicted"/>
<dbReference type="HOGENOM" id="CLU_051638_10_2_5"/>
<dbReference type="Gene3D" id="2.160.10.10">
    <property type="entry name" value="Hexapeptide repeat proteins"/>
    <property type="match status" value="1"/>
</dbReference>
<name>S9RWB3_9RHOB</name>
<dbReference type="EMBL" id="APVH01000023">
    <property type="protein sequence ID" value="EPX82320.1"/>
    <property type="molecule type" value="Genomic_DNA"/>
</dbReference>
<protein>
    <submittedName>
        <fullName evidence="4">Serine acetyltransferase</fullName>
        <ecNumber evidence="4">2.3.1.30</ecNumber>
    </submittedName>
</protein>
<dbReference type="PROSITE" id="PS00101">
    <property type="entry name" value="HEXAPEP_TRANSFERASES"/>
    <property type="match status" value="1"/>
</dbReference>
<reference evidence="5" key="1">
    <citation type="journal article" date="2014" name="Stand. Genomic Sci.">
        <title>Genome sequence of the exopolysaccharide-producing Salipiger mucosus type strain (DSM 16094(T)), a moderately halophilic member of the Roseobacter clade.</title>
        <authorList>
            <person name="Riedel T."/>
            <person name="Spring S."/>
            <person name="Fiebig A."/>
            <person name="Petersen J."/>
            <person name="Kyrpides N.C."/>
            <person name="Goker M."/>
            <person name="Klenk H.P."/>
        </authorList>
    </citation>
    <scope>NUCLEOTIDE SEQUENCE [LARGE SCALE GENOMIC DNA]</scope>
    <source>
        <strain evidence="5">DSM 16094</strain>
    </source>
</reference>
<dbReference type="Proteomes" id="UP000015347">
    <property type="component" value="Unassembled WGS sequence"/>
</dbReference>
<dbReference type="SUPFAM" id="SSF51161">
    <property type="entry name" value="Trimeric LpxA-like enzymes"/>
    <property type="match status" value="1"/>
</dbReference>
<dbReference type="CDD" id="cd03354">
    <property type="entry name" value="LbH_SAT"/>
    <property type="match status" value="1"/>
</dbReference>
<dbReference type="STRING" id="1123237.Salmuc_04045"/>
<dbReference type="InterPro" id="IPR045304">
    <property type="entry name" value="LbH_SAT"/>
</dbReference>
<evidence type="ECO:0000256" key="3">
    <source>
        <dbReference type="ARBA" id="ARBA00023315"/>
    </source>
</evidence>
<evidence type="ECO:0000256" key="2">
    <source>
        <dbReference type="ARBA" id="ARBA00022737"/>
    </source>
</evidence>
<evidence type="ECO:0000313" key="5">
    <source>
        <dbReference type="Proteomes" id="UP000015347"/>
    </source>
</evidence>
<evidence type="ECO:0000256" key="1">
    <source>
        <dbReference type="ARBA" id="ARBA00022679"/>
    </source>
</evidence>
<dbReference type="AlphaFoldDB" id="S9RWB3"/>
<keyword evidence="1 4" id="KW-0808">Transferase</keyword>
<gene>
    <name evidence="4" type="ORF">Salmuc_04045</name>
</gene>
<comment type="caution">
    <text evidence="4">The sequence shown here is derived from an EMBL/GenBank/DDBJ whole genome shotgun (WGS) entry which is preliminary data.</text>
</comment>
<organism evidence="4 5">
    <name type="scientific">Salipiger mucosus DSM 16094</name>
    <dbReference type="NCBI Taxonomy" id="1123237"/>
    <lineage>
        <taxon>Bacteria</taxon>
        <taxon>Pseudomonadati</taxon>
        <taxon>Pseudomonadota</taxon>
        <taxon>Alphaproteobacteria</taxon>
        <taxon>Rhodobacterales</taxon>
        <taxon>Roseobacteraceae</taxon>
        <taxon>Salipiger</taxon>
    </lineage>
</organism>
<keyword evidence="5" id="KW-1185">Reference proteome</keyword>
<accession>S9RWB3</accession>
<dbReference type="InterPro" id="IPR011004">
    <property type="entry name" value="Trimer_LpxA-like_sf"/>
</dbReference>
<sequence length="179" mass="18888">MLPASGRQGQAMTDDGISAEVADWSREDVRRFWDPGPKLLRALRRYQAARARGGALARLAAKYWAANHLFWSTICQSELHLNTQVGGGLRLTHPTGIIVHPEARIGVNCMIFHQVTLAGAVELGGHVDVGAGAKLIGPLRVGDHAVIGANAVVTHDVPAGATVAGIPARVISRAETAAQ</sequence>
<evidence type="ECO:0000313" key="4">
    <source>
        <dbReference type="EMBL" id="EPX82320.1"/>
    </source>
</evidence>
<dbReference type="EC" id="2.3.1.30" evidence="4"/>
<dbReference type="PANTHER" id="PTHR42811">
    <property type="entry name" value="SERINE ACETYLTRANSFERASE"/>
    <property type="match status" value="1"/>
</dbReference>
<keyword evidence="3 4" id="KW-0012">Acyltransferase</keyword>